<dbReference type="GO" id="GO:0004252">
    <property type="term" value="F:serine-type endopeptidase activity"/>
    <property type="evidence" value="ECO:0007669"/>
    <property type="project" value="InterPro"/>
</dbReference>
<keyword evidence="3" id="KW-0378">Hydrolase</keyword>
<evidence type="ECO:0000256" key="1">
    <source>
        <dbReference type="ARBA" id="ARBA00005228"/>
    </source>
</evidence>
<dbReference type="InterPro" id="IPR002470">
    <property type="entry name" value="Peptidase_S9A"/>
</dbReference>
<dbReference type="InterPro" id="IPR029058">
    <property type="entry name" value="AB_hydrolase_fold"/>
</dbReference>
<comment type="similarity">
    <text evidence="1">Belongs to the peptidase S9A family.</text>
</comment>
<evidence type="ECO:0000313" key="8">
    <source>
        <dbReference type="Proteomes" id="UP000256923"/>
    </source>
</evidence>
<organism evidence="7 8">
    <name type="scientific">Vibrio anguillarum</name>
    <name type="common">Listonella anguillarum</name>
    <dbReference type="NCBI Taxonomy" id="55601"/>
    <lineage>
        <taxon>Bacteria</taxon>
        <taxon>Pseudomonadati</taxon>
        <taxon>Pseudomonadota</taxon>
        <taxon>Gammaproteobacteria</taxon>
        <taxon>Vibrionales</taxon>
        <taxon>Vibrionaceae</taxon>
        <taxon>Vibrio</taxon>
    </lineage>
</organism>
<proteinExistence type="inferred from homology"/>
<feature type="domain" description="Peptidase S9A N-terminal" evidence="6">
    <location>
        <begin position="25"/>
        <end position="386"/>
    </location>
</feature>
<sequence length="670" mass="75668">MKLLNIISFIVGLSCFHSSYGESLLWLEDGSRSQPKVRAHLEDHNKKTQQWLNQATPLSNALVKTWSESQSVKAPTPWLIQYQNYYHDQVIKGERFVVKKTAEDSPIECLVNISVRQQQSDYYQLANWAVAKGDRFIALSEDLTGEEHYTLTLVDRVSKQEIVLSQSATTQAIWSENGQYLYFWAAEESRSSSLLQRYDVLSKQTKTLWEWADPQWIVSLYLAADPHFALVQVNNENSSEQRILKTNSSHLSLPLRAAQPGIEYYADVANGWLYINSNFNGKFALYRRLLSMNENPWQLFYAPDDHSTLDNFYLYQAGVVVKTNQAQHSQLAIMDQHGKLRASQPLATESEVAWVSRNGDWQSNKLRVRSMSMVSAGVWREFDVASLQWKRLGQDHYPAYLPEQYESQQIVVDVDGVAIPVTLAYRKDTLSAQSSVFLYGYGAYGVTMRPYFMPQVISLLDQGVIYAIAHVRGGGYHGELWHRAGSGILKKIGISDFLNVASSLQHFNNGQRAIYAIGGSAGGTLVAAAVNQNPALFAGVVLQVPFVDVLRSMSAEDSSSLSVQQREEWGDPSQPLQRSAIEAYDPLLNIQAKPYPPTLVRVGWFDNRVPYWEGAKYIEKMSMMSTGSGPYLLWTDFNSGHSSDSRKALQQQAVEYAFLLTIDKNKKAEQ</sequence>
<evidence type="ECO:0000256" key="3">
    <source>
        <dbReference type="ARBA" id="ARBA00022801"/>
    </source>
</evidence>
<keyword evidence="2" id="KW-0645">Protease</keyword>
<dbReference type="Pfam" id="PF02897">
    <property type="entry name" value="Peptidase_S9_N"/>
    <property type="match status" value="1"/>
</dbReference>
<dbReference type="InterPro" id="IPR023302">
    <property type="entry name" value="Pept_S9A_N"/>
</dbReference>
<evidence type="ECO:0000313" key="7">
    <source>
        <dbReference type="EMBL" id="AZS26772.1"/>
    </source>
</evidence>
<dbReference type="EMBL" id="CP034673">
    <property type="protein sequence ID" value="AZS26772.1"/>
    <property type="molecule type" value="Genomic_DNA"/>
</dbReference>
<dbReference type="InterPro" id="IPR051543">
    <property type="entry name" value="Serine_Peptidase_S9A"/>
</dbReference>
<evidence type="ECO:0000256" key="4">
    <source>
        <dbReference type="ARBA" id="ARBA00022825"/>
    </source>
</evidence>
<feature type="domain" description="Peptidase S9 prolyl oligopeptidase catalytic" evidence="5">
    <location>
        <begin position="452"/>
        <end position="660"/>
    </location>
</feature>
<dbReference type="InterPro" id="IPR001375">
    <property type="entry name" value="Peptidase_S9_cat"/>
</dbReference>
<dbReference type="PANTHER" id="PTHR11757:SF19">
    <property type="entry name" value="PROLYL ENDOPEPTIDASE-LIKE"/>
    <property type="match status" value="1"/>
</dbReference>
<gene>
    <name evidence="7" type="ORF">DYL72_17440</name>
</gene>
<reference evidence="7 8" key="1">
    <citation type="submission" date="2018-12" db="EMBL/GenBank/DDBJ databases">
        <title>Characterization and Draft Genome of Vibrio anguillarum J360 Marine Pathogen Isolated from an Outbreak in Lumpfish (Cyclopterus lumpus).</title>
        <authorList>
            <person name="Vasquez J.I."/>
            <person name="Cao T."/>
            <person name="Chakraborty S."/>
            <person name="Gnanagobal H."/>
            <person name="Wescot J."/>
            <person name="Boyce D."/>
            <person name="Santander J."/>
        </authorList>
    </citation>
    <scope>NUCLEOTIDE SEQUENCE [LARGE SCALE GENOMIC DNA]</scope>
    <source>
        <strain evidence="7 8">J360</strain>
    </source>
</reference>
<dbReference type="SUPFAM" id="SSF50993">
    <property type="entry name" value="Peptidase/esterase 'gauge' domain"/>
    <property type="match status" value="1"/>
</dbReference>
<dbReference type="PANTHER" id="PTHR11757">
    <property type="entry name" value="PROTEASE FAMILY S9A OLIGOPEPTIDASE"/>
    <property type="match status" value="1"/>
</dbReference>
<dbReference type="Proteomes" id="UP000256923">
    <property type="component" value="Chromosome 2"/>
</dbReference>
<dbReference type="GO" id="GO:0006508">
    <property type="term" value="P:proteolysis"/>
    <property type="evidence" value="ECO:0007669"/>
    <property type="project" value="UniProtKB-KW"/>
</dbReference>
<keyword evidence="4" id="KW-0720">Serine protease</keyword>
<dbReference type="AlphaFoldDB" id="A0A289GGM5"/>
<evidence type="ECO:0000256" key="2">
    <source>
        <dbReference type="ARBA" id="ARBA00022670"/>
    </source>
</evidence>
<dbReference type="SUPFAM" id="SSF53474">
    <property type="entry name" value="alpha/beta-Hydrolases"/>
    <property type="match status" value="1"/>
</dbReference>
<protein>
    <submittedName>
        <fullName evidence="7">S9 family peptidase</fullName>
    </submittedName>
</protein>
<dbReference type="Gene3D" id="2.130.10.120">
    <property type="entry name" value="Prolyl oligopeptidase, N-terminal domain"/>
    <property type="match status" value="1"/>
</dbReference>
<dbReference type="RefSeq" id="WP_019282647.1">
    <property type="nucleotide sequence ID" value="NZ_CP023055.1"/>
</dbReference>
<accession>A0A289GGM5</accession>
<evidence type="ECO:0000259" key="5">
    <source>
        <dbReference type="Pfam" id="PF00326"/>
    </source>
</evidence>
<evidence type="ECO:0000259" key="6">
    <source>
        <dbReference type="Pfam" id="PF02897"/>
    </source>
</evidence>
<dbReference type="Pfam" id="PF00326">
    <property type="entry name" value="Peptidase_S9"/>
    <property type="match status" value="1"/>
</dbReference>
<dbReference type="PROSITE" id="PS51257">
    <property type="entry name" value="PROKAR_LIPOPROTEIN"/>
    <property type="match status" value="1"/>
</dbReference>
<dbReference type="PRINTS" id="PR00862">
    <property type="entry name" value="PROLIGOPTASE"/>
</dbReference>
<dbReference type="Gene3D" id="3.40.50.1820">
    <property type="entry name" value="alpha/beta hydrolase"/>
    <property type="match status" value="1"/>
</dbReference>
<name>A0A289GGM5_VIBAN</name>